<evidence type="ECO:0000313" key="4">
    <source>
        <dbReference type="Proteomes" id="UP000191342"/>
    </source>
</evidence>
<accession>A0A1V6SJJ9</accession>
<dbReference type="Proteomes" id="UP000191342">
    <property type="component" value="Unassembled WGS sequence"/>
</dbReference>
<keyword evidence="2" id="KW-0472">Membrane</keyword>
<dbReference type="EMBL" id="MLQL01000040">
    <property type="protein sequence ID" value="OQE14177.1"/>
    <property type="molecule type" value="Genomic_DNA"/>
</dbReference>
<sequence length="236" mass="26211">MGGSYSKYDVDAALENAYDMLNSHAEGLNKLSSWREEVDNKIKGVDIRISLGNNTQSTGSSADVQSLLKNVDAVNAESERLRADIKALSTLIDQNTAEIGHWKGEVEALPAKFRGILGAEVNTMNAKYRALSTRVENGFNNSPPAINRGLAIGLPLGFGIPLTIAVIFLCAMWIRRRHPYIPQHMNNEEAENYIKIHNATRRKTLTEKLCDLFEALGFKKIQGIPEVYVMEHTPTK</sequence>
<reference evidence="4" key="1">
    <citation type="journal article" date="2017" name="Nat. Microbiol.">
        <title>Global analysis of biosynthetic gene clusters reveals vast potential of secondary metabolite production in Penicillium species.</title>
        <authorList>
            <person name="Nielsen J.C."/>
            <person name="Grijseels S."/>
            <person name="Prigent S."/>
            <person name="Ji B."/>
            <person name="Dainat J."/>
            <person name="Nielsen K.F."/>
            <person name="Frisvad J.C."/>
            <person name="Workman M."/>
            <person name="Nielsen J."/>
        </authorList>
    </citation>
    <scope>NUCLEOTIDE SEQUENCE [LARGE SCALE GENOMIC DNA]</scope>
    <source>
        <strain evidence="4">IBT 14082</strain>
    </source>
</reference>
<evidence type="ECO:0000256" key="1">
    <source>
        <dbReference type="SAM" id="Coils"/>
    </source>
</evidence>
<keyword evidence="2" id="KW-0812">Transmembrane</keyword>
<comment type="caution">
    <text evidence="3">The sequence shown here is derived from an EMBL/GenBank/DDBJ whole genome shotgun (WGS) entry which is preliminary data.</text>
</comment>
<keyword evidence="2" id="KW-1133">Transmembrane helix</keyword>
<keyword evidence="4" id="KW-1185">Reference proteome</keyword>
<protein>
    <submittedName>
        <fullName evidence="3">Uncharacterized protein</fullName>
    </submittedName>
</protein>
<dbReference type="AlphaFoldDB" id="A0A1V6SJJ9"/>
<name>A0A1V6SJJ9_9EURO</name>
<gene>
    <name evidence="3" type="ORF">PENFLA_c040G00929</name>
</gene>
<evidence type="ECO:0000256" key="2">
    <source>
        <dbReference type="SAM" id="Phobius"/>
    </source>
</evidence>
<keyword evidence="1" id="KW-0175">Coiled coil</keyword>
<feature type="coiled-coil region" evidence="1">
    <location>
        <begin position="64"/>
        <end position="91"/>
    </location>
</feature>
<evidence type="ECO:0000313" key="3">
    <source>
        <dbReference type="EMBL" id="OQE14177.1"/>
    </source>
</evidence>
<dbReference type="OrthoDB" id="4326017at2759"/>
<organism evidence="3 4">
    <name type="scientific">Penicillium flavigenum</name>
    <dbReference type="NCBI Taxonomy" id="254877"/>
    <lineage>
        <taxon>Eukaryota</taxon>
        <taxon>Fungi</taxon>
        <taxon>Dikarya</taxon>
        <taxon>Ascomycota</taxon>
        <taxon>Pezizomycotina</taxon>
        <taxon>Eurotiomycetes</taxon>
        <taxon>Eurotiomycetidae</taxon>
        <taxon>Eurotiales</taxon>
        <taxon>Aspergillaceae</taxon>
        <taxon>Penicillium</taxon>
    </lineage>
</organism>
<proteinExistence type="predicted"/>
<feature type="transmembrane region" description="Helical" evidence="2">
    <location>
        <begin position="150"/>
        <end position="174"/>
    </location>
</feature>